<evidence type="ECO:0000313" key="2">
    <source>
        <dbReference type="EMBL" id="UXZ95871.1"/>
    </source>
</evidence>
<dbReference type="InterPro" id="IPR036162">
    <property type="entry name" value="Resolvase-like_N_sf"/>
</dbReference>
<dbReference type="Gene3D" id="3.40.50.1390">
    <property type="entry name" value="Resolvase, N-terminal catalytic domain"/>
    <property type="match status" value="1"/>
</dbReference>
<protein>
    <submittedName>
        <fullName evidence="2">Recombinase family protein</fullName>
    </submittedName>
</protein>
<evidence type="ECO:0000313" key="3">
    <source>
        <dbReference type="Proteomes" id="UP001063228"/>
    </source>
</evidence>
<dbReference type="InterPro" id="IPR006119">
    <property type="entry name" value="Resolv_N"/>
</dbReference>
<name>A0ABY6FE31_9PSED</name>
<dbReference type="Proteomes" id="UP001063228">
    <property type="component" value="Chromosome"/>
</dbReference>
<gene>
    <name evidence="2" type="ORF">K3169_26805</name>
</gene>
<feature type="domain" description="Resolvase/invertase-type recombinase catalytic" evidence="1">
    <location>
        <begin position="3"/>
        <end position="135"/>
    </location>
</feature>
<accession>A0ABY6FE31</accession>
<sequence length="135" mass="14702">MATYGYIVLSGDTNKTVSQACDIAKAVTQACDIGKLDGVFAEEASNRSVNILKRPKFLEVRRALSSGDTFVVAATDMLGTNPKELLQALQSLSRKGVSVVLARARVTLNSPDGKAYMALLRSVVKMQVRLQRLQW</sequence>
<dbReference type="EMBL" id="CP081201">
    <property type="protein sequence ID" value="UXZ95871.1"/>
    <property type="molecule type" value="Genomic_DNA"/>
</dbReference>
<keyword evidence="3" id="KW-1185">Reference proteome</keyword>
<organism evidence="2 3">
    <name type="scientific">Pseudomonas phytophila</name>
    <dbReference type="NCBI Taxonomy" id="2867264"/>
    <lineage>
        <taxon>Bacteria</taxon>
        <taxon>Pseudomonadati</taxon>
        <taxon>Pseudomonadota</taxon>
        <taxon>Gammaproteobacteria</taxon>
        <taxon>Pseudomonadales</taxon>
        <taxon>Pseudomonadaceae</taxon>
        <taxon>Pseudomonas</taxon>
    </lineage>
</organism>
<reference evidence="2" key="1">
    <citation type="submission" date="2021-08" db="EMBL/GenBank/DDBJ databases">
        <title>Complete genome sequence of Pseudomonas phytophila.</title>
        <authorList>
            <person name="Weir B.S."/>
            <person name="Templeton M.D."/>
            <person name="Arshed S."/>
            <person name="Andersen M.T."/>
            <person name="Jayaraman J."/>
        </authorList>
    </citation>
    <scope>NUCLEOTIDE SEQUENCE</scope>
    <source>
        <strain evidence="2">ICMP 23753</strain>
    </source>
</reference>
<dbReference type="Pfam" id="PF00239">
    <property type="entry name" value="Resolvase"/>
    <property type="match status" value="1"/>
</dbReference>
<dbReference type="SUPFAM" id="SSF53041">
    <property type="entry name" value="Resolvase-like"/>
    <property type="match status" value="1"/>
</dbReference>
<evidence type="ECO:0000259" key="1">
    <source>
        <dbReference type="SMART" id="SM00857"/>
    </source>
</evidence>
<proteinExistence type="predicted"/>
<dbReference type="SMART" id="SM00857">
    <property type="entry name" value="Resolvase"/>
    <property type="match status" value="1"/>
</dbReference>
<dbReference type="RefSeq" id="WP_263268982.1">
    <property type="nucleotide sequence ID" value="NZ_CP081201.1"/>
</dbReference>